<evidence type="ECO:0000256" key="1">
    <source>
        <dbReference type="ARBA" id="ARBA00023242"/>
    </source>
</evidence>
<reference evidence="3 4" key="1">
    <citation type="journal article" date="2015" name="Genome Biol. Evol.">
        <title>Phylogenomic analyses indicate that early fungi evolved digesting cell walls of algal ancestors of land plants.</title>
        <authorList>
            <person name="Chang Y."/>
            <person name="Wang S."/>
            <person name="Sekimoto S."/>
            <person name="Aerts A.L."/>
            <person name="Choi C."/>
            <person name="Clum A."/>
            <person name="LaButti K.M."/>
            <person name="Lindquist E.A."/>
            <person name="Yee Ngan C."/>
            <person name="Ohm R.A."/>
            <person name="Salamov A.A."/>
            <person name="Grigoriev I.V."/>
            <person name="Spatafora J.W."/>
            <person name="Berbee M.L."/>
        </authorList>
    </citation>
    <scope>NUCLEOTIDE SEQUENCE [LARGE SCALE GENOMIC DNA]</scope>
    <source>
        <strain evidence="3 4">NRRL 28638</strain>
    </source>
</reference>
<keyword evidence="1" id="KW-0539">Nucleus</keyword>
<dbReference type="Pfam" id="PF04082">
    <property type="entry name" value="Fungal_trans"/>
    <property type="match status" value="1"/>
</dbReference>
<dbReference type="CDD" id="cd12148">
    <property type="entry name" value="fungal_TF_MHR"/>
    <property type="match status" value="1"/>
</dbReference>
<evidence type="ECO:0000313" key="3">
    <source>
        <dbReference type="EMBL" id="KXN67182.1"/>
    </source>
</evidence>
<feature type="domain" description="Xylanolytic transcriptional activator regulatory" evidence="2">
    <location>
        <begin position="182"/>
        <end position="311"/>
    </location>
</feature>
<dbReference type="InterPro" id="IPR050987">
    <property type="entry name" value="AtrR-like"/>
</dbReference>
<dbReference type="AlphaFoldDB" id="A0A137NWR7"/>
<name>A0A137NWR7_CONC2</name>
<accession>A0A137NWR7</accession>
<dbReference type="PANTHER" id="PTHR46910">
    <property type="entry name" value="TRANSCRIPTION FACTOR PDR1"/>
    <property type="match status" value="1"/>
</dbReference>
<dbReference type="GO" id="GO:0006351">
    <property type="term" value="P:DNA-templated transcription"/>
    <property type="evidence" value="ECO:0007669"/>
    <property type="project" value="InterPro"/>
</dbReference>
<evidence type="ECO:0000259" key="2">
    <source>
        <dbReference type="Pfam" id="PF04082"/>
    </source>
</evidence>
<protein>
    <recommendedName>
        <fullName evidence="2">Xylanolytic transcriptional activator regulatory domain-containing protein</fullName>
    </recommendedName>
</protein>
<dbReference type="EMBL" id="KQ964654">
    <property type="protein sequence ID" value="KXN67182.1"/>
    <property type="molecule type" value="Genomic_DNA"/>
</dbReference>
<dbReference type="Proteomes" id="UP000070444">
    <property type="component" value="Unassembled WGS sequence"/>
</dbReference>
<gene>
    <name evidence="3" type="ORF">CONCODRAFT_10807</name>
</gene>
<dbReference type="InterPro" id="IPR007219">
    <property type="entry name" value="XnlR_reg_dom"/>
</dbReference>
<dbReference type="GO" id="GO:0003700">
    <property type="term" value="F:DNA-binding transcription factor activity"/>
    <property type="evidence" value="ECO:0007669"/>
    <property type="project" value="InterPro"/>
</dbReference>
<dbReference type="GO" id="GO:0008270">
    <property type="term" value="F:zinc ion binding"/>
    <property type="evidence" value="ECO:0007669"/>
    <property type="project" value="InterPro"/>
</dbReference>
<keyword evidence="4" id="KW-1185">Reference proteome</keyword>
<dbReference type="PANTHER" id="PTHR46910:SF1">
    <property type="entry name" value="MISCELLANEOUS ZN(II)2CYS6 TRANSCRIPTION FACTOR (EUROFUNG)-RELATED"/>
    <property type="match status" value="1"/>
</dbReference>
<organism evidence="3 4">
    <name type="scientific">Conidiobolus coronatus (strain ATCC 28846 / CBS 209.66 / NRRL 28638)</name>
    <name type="common">Delacroixia coronata</name>
    <dbReference type="NCBI Taxonomy" id="796925"/>
    <lineage>
        <taxon>Eukaryota</taxon>
        <taxon>Fungi</taxon>
        <taxon>Fungi incertae sedis</taxon>
        <taxon>Zoopagomycota</taxon>
        <taxon>Entomophthoromycotina</taxon>
        <taxon>Entomophthoromycetes</taxon>
        <taxon>Entomophthorales</taxon>
        <taxon>Ancylistaceae</taxon>
        <taxon>Conidiobolus</taxon>
    </lineage>
</organism>
<dbReference type="GO" id="GO:0003677">
    <property type="term" value="F:DNA binding"/>
    <property type="evidence" value="ECO:0007669"/>
    <property type="project" value="InterPro"/>
</dbReference>
<evidence type="ECO:0000313" key="4">
    <source>
        <dbReference type="Proteomes" id="UP000070444"/>
    </source>
</evidence>
<sequence>MTVVNSVLNYKLCVKCNKVLAESNKCLCKYCKPKREYNRTLNKSQGKVYLRKFEANITSNSKKLASEAHIPEPMFIYSRFRLNKEISLRNNIKTPAVLFTLYWDQFNNFDDFSSFIANSGEVSNLYFMYNSVTIQQNPKYQHFVISKQDKIPVVLSTIQLIPVPTSRPLLLLAQESYWDDLITSYFKHIHPMLSIFSIHSFNPKSAAKPLLSAIYYGGFQFMQDKPPELVKYFNEYAERNIKEATRTISLQNAQATLIYSFMMILSGNFKLFRACQIHAIRMSYALGLHLNLKWLSPIQRYDRMRLFFKICALHVVFYVMGSLSLNQLIEIGDFNTELVDSNYQIPNSKSVFSFDTEDENIVYGICVDLRFELNYTQSQHIFNLSKCSKHLIETEFNTLFVNYTQKYIECMSIFDFLLQKYQHLKSSIQIYRINLILAHHVVNLEMYAILRYKVSEFTSGQISKMLYECIMLLDTIIESQGICQVMPSFPYIAGLSFINLYQIANSNEKSLIRRKLDELFDYLSKGPIKDKLTYLIIKKEYESILKSK</sequence>
<proteinExistence type="predicted"/>